<proteinExistence type="predicted"/>
<sequence>MKIVKKIGLALLVVFVIAQFFGPEKNLGDIASVAAFEAETNPPEDVKAILETTCYDCHSDVTRYPWYDKITPVNYWLASHIKDGKKHFNVSKWEGNSIKRKDHKFEELIEEVEEGEMPLNSYTWTHGDAKLTQAQIDAVVNWAKNVRLKYGLQPKPE</sequence>
<evidence type="ECO:0000313" key="4">
    <source>
        <dbReference type="EMBL" id="GAL88787.1"/>
    </source>
</evidence>
<reference evidence="5 8" key="2">
    <citation type="submission" date="2018-02" db="EMBL/GenBank/DDBJ databases">
        <title>Genomic Encyclopedia of Archaeal and Bacterial Type Strains, Phase II (KMG-II): from individual species to whole genera.</title>
        <authorList>
            <person name="Goeker M."/>
        </authorList>
    </citation>
    <scope>NUCLEOTIDE SEQUENCE [LARGE SCALE GENOMIC DNA]</scope>
    <source>
        <strain evidence="5 8">DSM 21165</strain>
    </source>
</reference>
<dbReference type="Proteomes" id="UP000251545">
    <property type="component" value="Unassembled WGS sequence"/>
</dbReference>
<dbReference type="OrthoDB" id="196738at2"/>
<dbReference type="Proteomes" id="UP000029641">
    <property type="component" value="Unassembled WGS sequence"/>
</dbReference>
<dbReference type="EMBL" id="BBNS01000011">
    <property type="protein sequence ID" value="GAL71222.1"/>
    <property type="molecule type" value="Genomic_DNA"/>
</dbReference>
<evidence type="ECO:0000313" key="7">
    <source>
        <dbReference type="Proteomes" id="UP000030184"/>
    </source>
</evidence>
<evidence type="ECO:0000313" key="6">
    <source>
        <dbReference type="Proteomes" id="UP000029646"/>
    </source>
</evidence>
<evidence type="ECO:0000313" key="3">
    <source>
        <dbReference type="EMBL" id="GAL71222.1"/>
    </source>
</evidence>
<protein>
    <submittedName>
        <fullName evidence="5">Heme-binding protein</fullName>
    </submittedName>
</protein>
<keyword evidence="7" id="KW-1185">Reference proteome</keyword>
<feature type="domain" description="Haem-binding" evidence="1">
    <location>
        <begin position="12"/>
        <end position="147"/>
    </location>
</feature>
<dbReference type="RefSeq" id="WP_042244011.1">
    <property type="nucleotide sequence ID" value="NZ_BBNR01000010.1"/>
</dbReference>
<reference evidence="7" key="1">
    <citation type="journal article" date="2014" name="Genome Announc.">
        <title>Draft Genome Sequence of Marine Flavobacterium Jejuia pallidilutea Strain 11shimoA1 and Pigmentation Mutants.</title>
        <authorList>
            <person name="Takatani N."/>
            <person name="Nakanishi M."/>
            <person name="Meirelles P."/>
            <person name="Mino S."/>
            <person name="Suda W."/>
            <person name="Oshima K."/>
            <person name="Hattori M."/>
            <person name="Ohkuma M."/>
            <person name="Hosokawa M."/>
            <person name="Miyashita K."/>
            <person name="Thompson F.L."/>
            <person name="Niwa A."/>
            <person name="Sawabe T."/>
            <person name="Sawabe T."/>
        </authorList>
    </citation>
    <scope>NUCLEOTIDE SEQUENCE [LARGE SCALE GENOMIC DNA]</scope>
    <source>
        <strain evidence="7">JCM 19538</strain>
    </source>
</reference>
<name>A0A090WUZ4_9FLAO</name>
<dbReference type="Pfam" id="PF14376">
    <property type="entry name" value="Haem_bd"/>
    <property type="match status" value="1"/>
</dbReference>
<dbReference type="STRING" id="504487.JCM19538_1222"/>
<gene>
    <name evidence="5" type="ORF">CLV33_107137</name>
    <name evidence="2" type="ORF">JCM19301_401</name>
    <name evidence="3" type="ORF">JCM19302_899</name>
    <name evidence="4" type="ORF">JCM19538_1222</name>
</gene>
<dbReference type="Proteomes" id="UP000030184">
    <property type="component" value="Unassembled WGS sequence"/>
</dbReference>
<accession>A0A090WUZ4</accession>
<organism evidence="3 6">
    <name type="scientific">Jejuia pallidilutea</name>
    <dbReference type="NCBI Taxonomy" id="504487"/>
    <lineage>
        <taxon>Bacteria</taxon>
        <taxon>Pseudomonadati</taxon>
        <taxon>Bacteroidota</taxon>
        <taxon>Flavobacteriia</taxon>
        <taxon>Flavobacteriales</taxon>
        <taxon>Flavobacteriaceae</taxon>
        <taxon>Jejuia</taxon>
    </lineage>
</organism>
<evidence type="ECO:0000313" key="5">
    <source>
        <dbReference type="EMBL" id="PQV47353.1"/>
    </source>
</evidence>
<dbReference type="Proteomes" id="UP000029646">
    <property type="component" value="Unassembled WGS sequence"/>
</dbReference>
<evidence type="ECO:0000259" key="1">
    <source>
        <dbReference type="SMART" id="SM01235"/>
    </source>
</evidence>
<dbReference type="InterPro" id="IPR025992">
    <property type="entry name" value="Haem-bd"/>
</dbReference>
<comment type="caution">
    <text evidence="3">The sequence shown here is derived from an EMBL/GenBank/DDBJ whole genome shotgun (WGS) entry which is preliminary data.</text>
</comment>
<dbReference type="EMBL" id="PVEO01000007">
    <property type="protein sequence ID" value="PQV47353.1"/>
    <property type="molecule type" value="Genomic_DNA"/>
</dbReference>
<dbReference type="eggNOG" id="COG2010">
    <property type="taxonomic scope" value="Bacteria"/>
</dbReference>
<evidence type="ECO:0000313" key="2">
    <source>
        <dbReference type="EMBL" id="GAL67428.1"/>
    </source>
</evidence>
<evidence type="ECO:0000313" key="8">
    <source>
        <dbReference type="Proteomes" id="UP000251545"/>
    </source>
</evidence>
<dbReference type="SMART" id="SM01235">
    <property type="entry name" value="Haem_bd"/>
    <property type="match status" value="1"/>
</dbReference>
<dbReference type="AlphaFoldDB" id="A0A090WUZ4"/>
<dbReference type="EMBL" id="BBNR01000010">
    <property type="protein sequence ID" value="GAL67428.1"/>
    <property type="molecule type" value="Genomic_DNA"/>
</dbReference>
<dbReference type="EMBL" id="BBNY01000004">
    <property type="protein sequence ID" value="GAL88787.1"/>
    <property type="molecule type" value="Genomic_DNA"/>
</dbReference>